<gene>
    <name evidence="2" type="ORF">TSOC_012413</name>
</gene>
<dbReference type="InterPro" id="IPR027417">
    <property type="entry name" value="P-loop_NTPase"/>
</dbReference>
<organism evidence="2 3">
    <name type="scientific">Tetrabaena socialis</name>
    <dbReference type="NCBI Taxonomy" id="47790"/>
    <lineage>
        <taxon>Eukaryota</taxon>
        <taxon>Viridiplantae</taxon>
        <taxon>Chlorophyta</taxon>
        <taxon>core chlorophytes</taxon>
        <taxon>Chlorophyceae</taxon>
        <taxon>CS clade</taxon>
        <taxon>Chlamydomonadales</taxon>
        <taxon>Tetrabaenaceae</taxon>
        <taxon>Tetrabaena</taxon>
    </lineage>
</organism>
<feature type="compositionally biased region" description="Gly residues" evidence="1">
    <location>
        <begin position="487"/>
        <end position="498"/>
    </location>
</feature>
<proteinExistence type="predicted"/>
<feature type="region of interest" description="Disordered" evidence="1">
    <location>
        <begin position="483"/>
        <end position="515"/>
    </location>
</feature>
<evidence type="ECO:0000313" key="2">
    <source>
        <dbReference type="EMBL" id="PNH01683.1"/>
    </source>
</evidence>
<dbReference type="Proteomes" id="UP000236333">
    <property type="component" value="Unassembled WGS sequence"/>
</dbReference>
<feature type="region of interest" description="Disordered" evidence="1">
    <location>
        <begin position="119"/>
        <end position="148"/>
    </location>
</feature>
<feature type="region of interest" description="Disordered" evidence="1">
    <location>
        <begin position="241"/>
        <end position="265"/>
    </location>
</feature>
<name>A0A2J7ZN32_9CHLO</name>
<protein>
    <submittedName>
        <fullName evidence="2">Uncharacterized protein</fullName>
    </submittedName>
</protein>
<accession>A0A2J7ZN32</accession>
<reference evidence="2 3" key="1">
    <citation type="journal article" date="2017" name="Mol. Biol. Evol.">
        <title>The 4-celled Tetrabaena socialis nuclear genome reveals the essential components for genetic control of cell number at the origin of multicellularity in the volvocine lineage.</title>
        <authorList>
            <person name="Featherston J."/>
            <person name="Arakaki Y."/>
            <person name="Hanschen E.R."/>
            <person name="Ferris P.J."/>
            <person name="Michod R.E."/>
            <person name="Olson B.J.S.C."/>
            <person name="Nozaki H."/>
            <person name="Durand P.M."/>
        </authorList>
    </citation>
    <scope>NUCLEOTIDE SEQUENCE [LARGE SCALE GENOMIC DNA]</scope>
    <source>
        <strain evidence="2 3">NIES-571</strain>
    </source>
</reference>
<keyword evidence="3" id="KW-1185">Reference proteome</keyword>
<evidence type="ECO:0000313" key="3">
    <source>
        <dbReference type="Proteomes" id="UP000236333"/>
    </source>
</evidence>
<dbReference type="Gene3D" id="3.40.50.300">
    <property type="entry name" value="P-loop containing nucleotide triphosphate hydrolases"/>
    <property type="match status" value="1"/>
</dbReference>
<evidence type="ECO:0000256" key="1">
    <source>
        <dbReference type="SAM" id="MobiDB-lite"/>
    </source>
</evidence>
<dbReference type="SUPFAM" id="SSF52540">
    <property type="entry name" value="P-loop containing nucleoside triphosphate hydrolases"/>
    <property type="match status" value="1"/>
</dbReference>
<dbReference type="AlphaFoldDB" id="A0A2J7ZN32"/>
<dbReference type="OrthoDB" id="5952569at2759"/>
<dbReference type="EMBL" id="PGGS01000820">
    <property type="protein sequence ID" value="PNH01683.1"/>
    <property type="molecule type" value="Genomic_DNA"/>
</dbReference>
<comment type="caution">
    <text evidence="2">The sequence shown here is derived from an EMBL/GenBank/DDBJ whole genome shotgun (WGS) entry which is preliminary data.</text>
</comment>
<sequence length="750" mass="82779">MEWGAPGVPRIVRFQPSHPLYETHCLRWRPQPLYIQFIGKLPLRPAVEGDSTKEDADRYYAFVLGTFAAYRSRPTPPGHSLREVYDAWRRRLRYSSIGRRYLDLVDRILHNIAARAASDQRARQRAKDRKAAEAAECSSDDESVASGMEGAAVEGLQPVDTAWKPDAENFETLFPADMEPDMDAALQFDRTKPAGEYAYQAVTRCADTVIPCGHGLGAGRSYFMRRADSGDEAGVREAVRRLKDTKDKTTQPNPKMEQPLSQQKESLHLTSNGLQVQACVRIVNPYNDTEPPTIKHLSAGSTVPYILLDEPPTIEKTIQLFTLASEQGVAFMQMARAFLAQKQHVPHRPCRIIIIGGPGTGKSQIVKALLWFVYQHGYTHWLTTTAYTWTAVLQLNTPLHRGYSTTTACQLEAFKTPDRPRINSVDAGMKAKGVICSNCYAFTELWEHWDRERVPQLTLPLGLRKMEVYGIQNAIIEANRVPPHGLGQVGGPAGGAPGGKTKDPRGRGQQQREASGLGEDGFFEIIEERCRWVRSHLSLPGRLWPAATFVNIRDFNTAMAEVPGRVLRVVRRLGQLEPDVRPAGLMMEDPSGGKLPFQLGPWVASVRQAAALECLASGCDGVWAALCDEGAATGHAGSLGTLVNLARLGNPHVRQQYNLVRMRNSAVRLTRSVSEAGLVTGAEPHPRTEVYGRRAALDGDWWTEAGWGGLASPLNPPGAKLRFGEGKTIDEEEPMDECRFPDVKVAGGDA</sequence>